<keyword evidence="9" id="KW-0408">Iron</keyword>
<evidence type="ECO:0000313" key="13">
    <source>
        <dbReference type="EMBL" id="AEA33202.1"/>
    </source>
</evidence>
<keyword evidence="14" id="KW-1185">Reference proteome</keyword>
<evidence type="ECO:0000256" key="8">
    <source>
        <dbReference type="ARBA" id="ARBA00022801"/>
    </source>
</evidence>
<evidence type="ECO:0000256" key="10">
    <source>
        <dbReference type="ARBA" id="ARBA00023014"/>
    </source>
</evidence>
<sequence length="209" mass="23871">MKSIVDILRFYKDIDVEYLKPVDIYTKEEEFEKLKEKALVCKGCELHKTRTNVVFGEGNINADLMFVGEAPGRDEDVQGRPFVGRAGRLLRDILRDIGIKPQDVYIANCLKCRPPNNRDPLPEELVACFGYLKQQISLIKPKIIATLGRYSTYELTNQKGALGTLRGKVFVYGNIKVIPLYHPAYLLRNPKAVDVFIEDLKKVKQLLEQ</sequence>
<dbReference type="AlphaFoldDB" id="F2LXL6"/>
<dbReference type="Proteomes" id="UP000008139">
    <property type="component" value="Chromosome"/>
</dbReference>
<dbReference type="STRING" id="760142.Hipma_0225"/>
<keyword evidence="7" id="KW-0227">DNA damage</keyword>
<dbReference type="GO" id="GO:0051539">
    <property type="term" value="F:4 iron, 4 sulfur cluster binding"/>
    <property type="evidence" value="ECO:0007669"/>
    <property type="project" value="UniProtKB-KW"/>
</dbReference>
<dbReference type="NCBIfam" id="TIGR00758">
    <property type="entry name" value="UDG_fam4"/>
    <property type="match status" value="1"/>
</dbReference>
<evidence type="ECO:0000256" key="11">
    <source>
        <dbReference type="ARBA" id="ARBA00023204"/>
    </source>
</evidence>
<proteinExistence type="inferred from homology"/>
<evidence type="ECO:0000259" key="12">
    <source>
        <dbReference type="SMART" id="SM00986"/>
    </source>
</evidence>
<keyword evidence="5" id="KW-0004">4Fe-4S</keyword>
<dbReference type="HOGENOM" id="CLU_044815_1_3_7"/>
<dbReference type="PANTHER" id="PTHR33693:SF1">
    <property type="entry name" value="TYPE-4 URACIL-DNA GLYCOSYLASE"/>
    <property type="match status" value="1"/>
</dbReference>
<feature type="domain" description="Uracil-DNA glycosylase-like" evidence="12">
    <location>
        <begin position="55"/>
        <end position="201"/>
    </location>
</feature>
<dbReference type="SMART" id="SM00987">
    <property type="entry name" value="UreE_C"/>
    <property type="match status" value="1"/>
</dbReference>
<reference evidence="14" key="2">
    <citation type="submission" date="2011-03" db="EMBL/GenBank/DDBJ databases">
        <title>The complete genome of Hippea maritima DSM 10411.</title>
        <authorList>
            <consortium name="US DOE Joint Genome Institute (JGI-PGF)"/>
            <person name="Lucas S."/>
            <person name="Copeland A."/>
            <person name="Lapidus A."/>
            <person name="Bruce D."/>
            <person name="Goodwin L."/>
            <person name="Pitluck S."/>
            <person name="Peters L."/>
            <person name="Kyrpides N."/>
            <person name="Mavromatis K."/>
            <person name="Pagani I."/>
            <person name="Ivanova N."/>
            <person name="Mikhailova N."/>
            <person name="Lu M."/>
            <person name="Detter J.C."/>
            <person name="Tapia R."/>
            <person name="Han C."/>
            <person name="Land M."/>
            <person name="Hauser L."/>
            <person name="Markowitz V."/>
            <person name="Cheng J.-F."/>
            <person name="Hugenholtz P."/>
            <person name="Woyke T."/>
            <person name="Wu D."/>
            <person name="Spring S."/>
            <person name="Schroeder M."/>
            <person name="Brambilla E."/>
            <person name="Klenk H.-P."/>
            <person name="Eisen J.A."/>
        </authorList>
    </citation>
    <scope>NUCLEOTIDE SEQUENCE [LARGE SCALE GENOMIC DNA]</scope>
    <source>
        <strain evidence="14">ATCC 700847 / DSM 10411 / MH2</strain>
    </source>
</reference>
<dbReference type="RefSeq" id="WP_013681246.1">
    <property type="nucleotide sequence ID" value="NC_015318.1"/>
</dbReference>
<dbReference type="eggNOG" id="COG1573">
    <property type="taxonomic scope" value="Bacteria"/>
</dbReference>
<dbReference type="GO" id="GO:0006281">
    <property type="term" value="P:DNA repair"/>
    <property type="evidence" value="ECO:0007669"/>
    <property type="project" value="UniProtKB-KW"/>
</dbReference>
<organism evidence="13 14">
    <name type="scientific">Hippea maritima (strain ATCC 700847 / DSM 10411 / MH2)</name>
    <dbReference type="NCBI Taxonomy" id="760142"/>
    <lineage>
        <taxon>Bacteria</taxon>
        <taxon>Pseudomonadati</taxon>
        <taxon>Campylobacterota</taxon>
        <taxon>Desulfurellia</taxon>
        <taxon>Desulfurellales</taxon>
        <taxon>Hippeaceae</taxon>
        <taxon>Hippea</taxon>
    </lineage>
</organism>
<evidence type="ECO:0000256" key="7">
    <source>
        <dbReference type="ARBA" id="ARBA00022763"/>
    </source>
</evidence>
<evidence type="ECO:0000256" key="2">
    <source>
        <dbReference type="ARBA" id="ARBA00006521"/>
    </source>
</evidence>
<dbReference type="Gene3D" id="3.40.470.10">
    <property type="entry name" value="Uracil-DNA glycosylase-like domain"/>
    <property type="match status" value="1"/>
</dbReference>
<dbReference type="SMART" id="SM00986">
    <property type="entry name" value="UDG"/>
    <property type="match status" value="1"/>
</dbReference>
<accession>F2LXL6</accession>
<evidence type="ECO:0000256" key="3">
    <source>
        <dbReference type="ARBA" id="ARBA00012030"/>
    </source>
</evidence>
<dbReference type="InterPro" id="IPR051536">
    <property type="entry name" value="UDG_Type-4/5"/>
</dbReference>
<evidence type="ECO:0000256" key="5">
    <source>
        <dbReference type="ARBA" id="ARBA00022485"/>
    </source>
</evidence>
<dbReference type="CDD" id="cd10030">
    <property type="entry name" value="UDG-F4_TTUDGA_SPO1dp_like"/>
    <property type="match status" value="1"/>
</dbReference>
<dbReference type="Pfam" id="PF03167">
    <property type="entry name" value="UDG"/>
    <property type="match status" value="1"/>
</dbReference>
<comment type="similarity">
    <text evidence="2">Belongs to the uracil-DNA glycosylase (UDG) superfamily. Type 4 (UDGa) family.</text>
</comment>
<evidence type="ECO:0000256" key="6">
    <source>
        <dbReference type="ARBA" id="ARBA00022723"/>
    </source>
</evidence>
<reference evidence="13 14" key="1">
    <citation type="journal article" date="2011" name="Stand. Genomic Sci.">
        <title>Complete genome sequence of the thermophilic sulfur-reducer Hippea maritima type strain (MH(2)).</title>
        <authorList>
            <person name="Huntemann M."/>
            <person name="Lu M."/>
            <person name="Nolan M."/>
            <person name="Lapidus A."/>
            <person name="Lucas S."/>
            <person name="Hammon N."/>
            <person name="Deshpande S."/>
            <person name="Cheng J.F."/>
            <person name="Tapia R."/>
            <person name="Han C."/>
            <person name="Goodwin L."/>
            <person name="Pitluck S."/>
            <person name="Liolios K."/>
            <person name="Pagani I."/>
            <person name="Ivanova N."/>
            <person name="Ovchinikova G."/>
            <person name="Pati A."/>
            <person name="Chen A."/>
            <person name="Palaniappan K."/>
            <person name="Land M."/>
            <person name="Hauser L."/>
            <person name="Jeffries C.D."/>
            <person name="Detter J.C."/>
            <person name="Brambilla E.M."/>
            <person name="Rohde M."/>
            <person name="Spring S."/>
            <person name="Goker M."/>
            <person name="Woyke T."/>
            <person name="Bristow J."/>
            <person name="Eisen J.A."/>
            <person name="Markowitz V."/>
            <person name="Hugenholtz P."/>
            <person name="Kyrpides N.C."/>
            <person name="Klenk H.P."/>
            <person name="Mavromatis K."/>
        </authorList>
    </citation>
    <scope>NUCLEOTIDE SEQUENCE [LARGE SCALE GENOMIC DNA]</scope>
    <source>
        <strain evidence="14">ATCC 700847 / DSM 10411 / MH2</strain>
    </source>
</reference>
<protein>
    <recommendedName>
        <fullName evidence="4">Type-4 uracil-DNA glycosylase</fullName>
        <ecNumber evidence="3">3.2.2.27</ecNumber>
    </recommendedName>
</protein>
<dbReference type="PANTHER" id="PTHR33693">
    <property type="entry name" value="TYPE-5 URACIL-DNA GLYCOSYLASE"/>
    <property type="match status" value="1"/>
</dbReference>
<dbReference type="SUPFAM" id="SSF52141">
    <property type="entry name" value="Uracil-DNA glycosylase-like"/>
    <property type="match status" value="1"/>
</dbReference>
<dbReference type="OrthoDB" id="5290748at2"/>
<dbReference type="EC" id="3.2.2.27" evidence="3"/>
<dbReference type="InParanoid" id="F2LXL6"/>
<dbReference type="InterPro" id="IPR005273">
    <property type="entry name" value="Ura-DNA_glyco_family4"/>
</dbReference>
<dbReference type="GO" id="GO:0046872">
    <property type="term" value="F:metal ion binding"/>
    <property type="evidence" value="ECO:0007669"/>
    <property type="project" value="UniProtKB-KW"/>
</dbReference>
<comment type="catalytic activity">
    <reaction evidence="1">
        <text>Hydrolyzes single-stranded DNA or mismatched double-stranded DNA and polynucleotides, releasing free uracil.</text>
        <dbReference type="EC" id="3.2.2.27"/>
    </reaction>
</comment>
<keyword evidence="6" id="KW-0479">Metal-binding</keyword>
<keyword evidence="11" id="KW-0234">DNA repair</keyword>
<evidence type="ECO:0000313" key="14">
    <source>
        <dbReference type="Proteomes" id="UP000008139"/>
    </source>
</evidence>
<dbReference type="EMBL" id="CP002606">
    <property type="protein sequence ID" value="AEA33202.1"/>
    <property type="molecule type" value="Genomic_DNA"/>
</dbReference>
<dbReference type="InterPro" id="IPR036895">
    <property type="entry name" value="Uracil-DNA_glycosylase-like_sf"/>
</dbReference>
<dbReference type="KEGG" id="hmr:Hipma_0225"/>
<evidence type="ECO:0000256" key="4">
    <source>
        <dbReference type="ARBA" id="ARBA00019403"/>
    </source>
</evidence>
<evidence type="ECO:0000256" key="9">
    <source>
        <dbReference type="ARBA" id="ARBA00023004"/>
    </source>
</evidence>
<keyword evidence="10" id="KW-0411">Iron-sulfur</keyword>
<dbReference type="GO" id="GO:0004844">
    <property type="term" value="F:uracil DNA N-glycosylase activity"/>
    <property type="evidence" value="ECO:0007669"/>
    <property type="project" value="UniProtKB-EC"/>
</dbReference>
<evidence type="ECO:0000256" key="1">
    <source>
        <dbReference type="ARBA" id="ARBA00001400"/>
    </source>
</evidence>
<name>F2LXL6_HIPMA</name>
<dbReference type="InterPro" id="IPR005122">
    <property type="entry name" value="Uracil-DNA_glycosylase-like"/>
</dbReference>
<keyword evidence="8" id="KW-0378">Hydrolase</keyword>
<gene>
    <name evidence="13" type="ordered locus">Hipma_0225</name>
</gene>